<evidence type="ECO:0000256" key="3">
    <source>
        <dbReference type="ARBA" id="ARBA00022679"/>
    </source>
</evidence>
<comment type="pathway">
    <text evidence="1">Biopolymer metabolism; poly-(R)-3-hydroxybutanoate biosynthesis.</text>
</comment>
<dbReference type="PANTHER" id="PTHR36837:SF2">
    <property type="entry name" value="POLY(3-HYDROXYALKANOATE) POLYMERASE SUBUNIT PHAC"/>
    <property type="match status" value="1"/>
</dbReference>
<evidence type="ECO:0000313" key="8">
    <source>
        <dbReference type="EMBL" id="MFC1852324.1"/>
    </source>
</evidence>
<organism evidence="8 9">
    <name type="scientific">candidate division CSSED10-310 bacterium</name>
    <dbReference type="NCBI Taxonomy" id="2855610"/>
    <lineage>
        <taxon>Bacteria</taxon>
        <taxon>Bacteria division CSSED10-310</taxon>
    </lineage>
</organism>
<dbReference type="Proteomes" id="UP001594351">
    <property type="component" value="Unassembled WGS sequence"/>
</dbReference>
<protein>
    <recommendedName>
        <fullName evidence="2">Poly(3-hydroxyalkanoate) polymerase subunit PhaC</fullName>
    </recommendedName>
    <alternativeName>
        <fullName evidence="6">PHB synthase subunit PhaC</fullName>
    </alternativeName>
</protein>
<dbReference type="PANTHER" id="PTHR36837">
    <property type="entry name" value="POLY(3-HYDROXYALKANOATE) POLYMERASE SUBUNIT PHAC"/>
    <property type="match status" value="1"/>
</dbReference>
<evidence type="ECO:0000313" key="9">
    <source>
        <dbReference type="Proteomes" id="UP001594351"/>
    </source>
</evidence>
<evidence type="ECO:0000256" key="5">
    <source>
        <dbReference type="ARBA" id="ARBA00023315"/>
    </source>
</evidence>
<dbReference type="NCBIfam" id="TIGR01836">
    <property type="entry name" value="PHA_synth_III_C"/>
    <property type="match status" value="1"/>
</dbReference>
<keyword evidence="4" id="KW-0583">PHB biosynthesis</keyword>
<proteinExistence type="predicted"/>
<evidence type="ECO:0000259" key="7">
    <source>
        <dbReference type="Pfam" id="PF00561"/>
    </source>
</evidence>
<evidence type="ECO:0000256" key="4">
    <source>
        <dbReference type="ARBA" id="ARBA00022752"/>
    </source>
</evidence>
<evidence type="ECO:0000256" key="2">
    <source>
        <dbReference type="ARBA" id="ARBA00019065"/>
    </source>
</evidence>
<dbReference type="InterPro" id="IPR010125">
    <property type="entry name" value="PHA_synth_III_C"/>
</dbReference>
<name>A0ABV6Z1J0_UNCC1</name>
<evidence type="ECO:0000256" key="1">
    <source>
        <dbReference type="ARBA" id="ARBA00004683"/>
    </source>
</evidence>
<dbReference type="InterPro" id="IPR029058">
    <property type="entry name" value="AB_hydrolase_fold"/>
</dbReference>
<keyword evidence="3" id="KW-0808">Transferase</keyword>
<comment type="caution">
    <text evidence="8">The sequence shown here is derived from an EMBL/GenBank/DDBJ whole genome shotgun (WGS) entry which is preliminary data.</text>
</comment>
<dbReference type="InterPro" id="IPR051321">
    <property type="entry name" value="PHA/PHB_synthase"/>
</dbReference>
<sequence length="356" mass="41070">MNQTTKNRDLEAMFTAFKEKSASYLKNYKFLFSLNNIDVGTAEKELCFQSDKTALYHYSPLSDSPQKVPTLVVYALVNRPYMLDLQPDRSLVRNLLSHGVDLYMIDWGYPDRSDQYLTMDDYINGYLDDCVDYVKRRTGHHKVNLIGICQGGTFATIYTALNPTKVKNLVTMVTPIDFSSDEALLFKWSRFIDVDTMVDALGIIPADFLNLGFMMVRPFDRLLKYVNFLENLDQKEKTLNFLRMEKWIFDSPGQAGECYRQFIKDLYQENKLVQDRLDIGGKQVHLSQISMPVLNIYARYDHIVPPAATIALQKHITSKDTELYEFEGGHIGLFVSSKTQKEVGPAVAQWLRQRDR</sequence>
<dbReference type="EMBL" id="JBHPBY010000297">
    <property type="protein sequence ID" value="MFC1852324.1"/>
    <property type="molecule type" value="Genomic_DNA"/>
</dbReference>
<evidence type="ECO:0000256" key="6">
    <source>
        <dbReference type="ARBA" id="ARBA00033356"/>
    </source>
</evidence>
<accession>A0ABV6Z1J0</accession>
<dbReference type="SUPFAM" id="SSF53474">
    <property type="entry name" value="alpha/beta-Hydrolases"/>
    <property type="match status" value="1"/>
</dbReference>
<reference evidence="8 9" key="1">
    <citation type="submission" date="2024-09" db="EMBL/GenBank/DDBJ databases">
        <title>Laminarin stimulates single cell rates of sulfate reduction while oxygen inhibits transcriptomic activity in coastal marine sediment.</title>
        <authorList>
            <person name="Lindsay M."/>
            <person name="Orcutt B."/>
            <person name="Emerson D."/>
            <person name="Stepanauskas R."/>
            <person name="D'Angelo T."/>
        </authorList>
    </citation>
    <scope>NUCLEOTIDE SEQUENCE [LARGE SCALE GENOMIC DNA]</scope>
    <source>
        <strain evidence="8">SAG AM-311-K15</strain>
    </source>
</reference>
<dbReference type="InterPro" id="IPR000073">
    <property type="entry name" value="AB_hydrolase_1"/>
</dbReference>
<keyword evidence="9" id="KW-1185">Reference proteome</keyword>
<gene>
    <name evidence="8" type="primary">phaC</name>
    <name evidence="8" type="ORF">ACFL27_19170</name>
</gene>
<dbReference type="Pfam" id="PF00561">
    <property type="entry name" value="Abhydrolase_1"/>
    <property type="match status" value="1"/>
</dbReference>
<dbReference type="Gene3D" id="3.40.50.1820">
    <property type="entry name" value="alpha/beta hydrolase"/>
    <property type="match status" value="1"/>
</dbReference>
<keyword evidence="5" id="KW-0012">Acyltransferase</keyword>
<feature type="domain" description="AB hydrolase-1" evidence="7">
    <location>
        <begin position="89"/>
        <end position="335"/>
    </location>
</feature>